<protein>
    <recommendedName>
        <fullName evidence="4">G-protein coupled receptors family 1 profile domain-containing protein</fullName>
    </recommendedName>
</protein>
<feature type="transmembrane region" description="Helical" evidence="1">
    <location>
        <begin position="161"/>
        <end position="182"/>
    </location>
</feature>
<evidence type="ECO:0008006" key="4">
    <source>
        <dbReference type="Google" id="ProtNLM"/>
    </source>
</evidence>
<feature type="transmembrane region" description="Helical" evidence="1">
    <location>
        <begin position="210"/>
        <end position="233"/>
    </location>
</feature>
<evidence type="ECO:0000313" key="3">
    <source>
        <dbReference type="Proteomes" id="UP001150217"/>
    </source>
</evidence>
<feature type="transmembrane region" description="Helical" evidence="1">
    <location>
        <begin position="248"/>
        <end position="270"/>
    </location>
</feature>
<proteinExistence type="predicted"/>
<keyword evidence="3" id="KW-1185">Reference proteome</keyword>
<feature type="transmembrane region" description="Helical" evidence="1">
    <location>
        <begin position="6"/>
        <end position="26"/>
    </location>
</feature>
<feature type="transmembrane region" description="Helical" evidence="1">
    <location>
        <begin position="38"/>
        <end position="59"/>
    </location>
</feature>
<gene>
    <name evidence="2" type="ORF">C8R41DRAFT_439352</name>
</gene>
<feature type="transmembrane region" description="Helical" evidence="1">
    <location>
        <begin position="79"/>
        <end position="106"/>
    </location>
</feature>
<dbReference type="EMBL" id="JANVFT010000050">
    <property type="protein sequence ID" value="KAJ4486502.1"/>
    <property type="molecule type" value="Genomic_DNA"/>
</dbReference>
<reference evidence="2" key="1">
    <citation type="submission" date="2022-08" db="EMBL/GenBank/DDBJ databases">
        <title>A Global Phylogenomic Analysis of the Shiitake Genus Lentinula.</title>
        <authorList>
            <consortium name="DOE Joint Genome Institute"/>
            <person name="Sierra-Patev S."/>
            <person name="Min B."/>
            <person name="Naranjo-Ortiz M."/>
            <person name="Looney B."/>
            <person name="Konkel Z."/>
            <person name="Slot J.C."/>
            <person name="Sakamoto Y."/>
            <person name="Steenwyk J.L."/>
            <person name="Rokas A."/>
            <person name="Carro J."/>
            <person name="Camarero S."/>
            <person name="Ferreira P."/>
            <person name="Molpeceres G."/>
            <person name="Ruiz-Duenas F.J."/>
            <person name="Serrano A."/>
            <person name="Henrissat B."/>
            <person name="Drula E."/>
            <person name="Hughes K.W."/>
            <person name="Mata J.L."/>
            <person name="Ishikawa N.K."/>
            <person name="Vargas-Isla R."/>
            <person name="Ushijima S."/>
            <person name="Smith C.A."/>
            <person name="Ahrendt S."/>
            <person name="Andreopoulos W."/>
            <person name="He G."/>
            <person name="Labutti K."/>
            <person name="Lipzen A."/>
            <person name="Ng V."/>
            <person name="Riley R."/>
            <person name="Sandor L."/>
            <person name="Barry K."/>
            <person name="Martinez A.T."/>
            <person name="Xiao Y."/>
            <person name="Gibbons J.G."/>
            <person name="Terashima K."/>
            <person name="Grigoriev I.V."/>
            <person name="Hibbett D.S."/>
        </authorList>
    </citation>
    <scope>NUCLEOTIDE SEQUENCE</scope>
    <source>
        <strain evidence="2">RHP3577 ss4</strain>
    </source>
</reference>
<dbReference type="Proteomes" id="UP001150217">
    <property type="component" value="Unassembled WGS sequence"/>
</dbReference>
<keyword evidence="1" id="KW-0472">Membrane</keyword>
<keyword evidence="1" id="KW-1133">Transmembrane helix</keyword>
<evidence type="ECO:0000256" key="1">
    <source>
        <dbReference type="SAM" id="Phobius"/>
    </source>
</evidence>
<evidence type="ECO:0000313" key="2">
    <source>
        <dbReference type="EMBL" id="KAJ4486502.1"/>
    </source>
</evidence>
<keyword evidence="1" id="KW-0812">Transmembrane</keyword>
<feature type="transmembrane region" description="Helical" evidence="1">
    <location>
        <begin position="118"/>
        <end position="141"/>
    </location>
</feature>
<comment type="caution">
    <text evidence="2">The sequence shown here is derived from an EMBL/GenBank/DDBJ whole genome shotgun (WGS) entry which is preliminary data.</text>
</comment>
<sequence>MMPGSIVLFNAVEIIGLGAILLVLFTSLFSPSIHRLSSWYMVLGSGVMYSLSMLILAMAHKQSTSDEVPFVLCLVQSALIYSSPIGLMGSICIYAVQFHFSVLFYVKQYSTTLRHDSNWFPVPSLILFLVITIALLIVGSSQPQIVERSPEHFYCHFTDNIGVYTVTAFTVVFVIAAVILIYKSGRILYKHRKFQAHFYQQSKGTISNSVLIRLSLFSLLQIFSVGTCIFYILPEIEHFDGLIVYNALMYNIDVLLLGLNMSIIRAWMFWKKGVQDGSSDREIHIERNDAV</sequence>
<accession>A0ABQ8VED8</accession>
<organism evidence="2 3">
    <name type="scientific">Lentinula lateritia</name>
    <dbReference type="NCBI Taxonomy" id="40482"/>
    <lineage>
        <taxon>Eukaryota</taxon>
        <taxon>Fungi</taxon>
        <taxon>Dikarya</taxon>
        <taxon>Basidiomycota</taxon>
        <taxon>Agaricomycotina</taxon>
        <taxon>Agaricomycetes</taxon>
        <taxon>Agaricomycetidae</taxon>
        <taxon>Agaricales</taxon>
        <taxon>Marasmiineae</taxon>
        <taxon>Omphalotaceae</taxon>
        <taxon>Lentinula</taxon>
    </lineage>
</organism>
<name>A0ABQ8VED8_9AGAR</name>